<evidence type="ECO:0000259" key="11">
    <source>
        <dbReference type="PROSITE" id="PS51643"/>
    </source>
</evidence>
<evidence type="ECO:0000256" key="8">
    <source>
        <dbReference type="ARBA" id="ARBA00022840"/>
    </source>
</evidence>
<dbReference type="Pfam" id="PF22590">
    <property type="entry name" value="Cas3-like_C_2"/>
    <property type="match status" value="1"/>
</dbReference>
<keyword evidence="4" id="KW-0479">Metal-binding</keyword>
<evidence type="ECO:0000256" key="4">
    <source>
        <dbReference type="ARBA" id="ARBA00022723"/>
    </source>
</evidence>
<keyword evidence="9" id="KW-0051">Antiviral defense</keyword>
<dbReference type="InterPro" id="IPR006674">
    <property type="entry name" value="HD_domain"/>
</dbReference>
<dbReference type="GO" id="GO:0004519">
    <property type="term" value="F:endonuclease activity"/>
    <property type="evidence" value="ECO:0007669"/>
    <property type="project" value="UniProtKB-KW"/>
</dbReference>
<dbReference type="PROSITE" id="PS51643">
    <property type="entry name" value="HD_CAS3"/>
    <property type="match status" value="1"/>
</dbReference>
<evidence type="ECO:0000256" key="5">
    <source>
        <dbReference type="ARBA" id="ARBA00022741"/>
    </source>
</evidence>
<evidence type="ECO:0000256" key="1">
    <source>
        <dbReference type="ARBA" id="ARBA00006847"/>
    </source>
</evidence>
<feature type="domain" description="Helicase ATP-binding" evidence="10">
    <location>
        <begin position="226"/>
        <end position="419"/>
    </location>
</feature>
<dbReference type="Proteomes" id="UP000238358">
    <property type="component" value="Chromosome"/>
</dbReference>
<keyword evidence="8" id="KW-0067">ATP-binding</keyword>
<dbReference type="OrthoDB" id="9810236at2"/>
<accession>A0A2S0M8W9</accession>
<dbReference type="InterPro" id="IPR027417">
    <property type="entry name" value="P-loop_NTPase"/>
</dbReference>
<dbReference type="CDD" id="cd17930">
    <property type="entry name" value="DEXHc_cas3"/>
    <property type="match status" value="1"/>
</dbReference>
<dbReference type="Gene3D" id="1.10.3210.30">
    <property type="match status" value="1"/>
</dbReference>
<dbReference type="InterPro" id="IPR006474">
    <property type="entry name" value="Helicase_Cas3_CRISPR-ass_core"/>
</dbReference>
<dbReference type="GO" id="GO:0004386">
    <property type="term" value="F:helicase activity"/>
    <property type="evidence" value="ECO:0007669"/>
    <property type="project" value="UniProtKB-KW"/>
</dbReference>
<dbReference type="GO" id="GO:0005524">
    <property type="term" value="F:ATP binding"/>
    <property type="evidence" value="ECO:0007669"/>
    <property type="project" value="UniProtKB-KW"/>
</dbReference>
<proteinExistence type="inferred from homology"/>
<reference evidence="12 13" key="1">
    <citation type="journal article" date="2018" name="Genome Announc.">
        <title>Complete genomes of two Megasphaera elsdenii strains, NCIMB 702410 and ATCC 25940.</title>
        <authorList>
            <person name="Hatmaker E.A."/>
            <person name="O'Dell K."/>
            <person name="Riley L.A."/>
            <person name="Klingeman D.M."/>
            <person name="Guss A.M."/>
        </authorList>
    </citation>
    <scope>NUCLEOTIDE SEQUENCE [LARGE SCALE GENOMIC DNA]</scope>
    <source>
        <strain evidence="12 13">NCIMB702410</strain>
    </source>
</reference>
<comment type="similarity">
    <text evidence="1">In the N-terminal section; belongs to the CRISPR-associated nuclease Cas3-HD family.</text>
</comment>
<evidence type="ECO:0000256" key="2">
    <source>
        <dbReference type="ARBA" id="ARBA00009046"/>
    </source>
</evidence>
<evidence type="ECO:0000256" key="9">
    <source>
        <dbReference type="ARBA" id="ARBA00023118"/>
    </source>
</evidence>
<sequence>MKMGNYIGHTSEEGRQQLLIDHLKGTSLLAERFASVFDAPEWGRMAGLYHDIGKYSAAFQRRILEDGPRVDHSTAGALLMKKIKNVPLALCIASHHSGLLNTGTKLSNVNDGTLMGRLKKELKGKLDYSAYRQELPEPVPIRKAPAFLYGKDQFYYSFFIRMLFSCLVDADFLDTERFVNDGKVQRGGFATMEELHDLFFAYYATFGKPTTPINQKRQEIYQQCLDAAEKEPGMFSLTVPTGGGKTLSSLAFALKHAIKYKKQRIIYIIPYTSIIEQTADIFRNILGDGNVIEHHMNVDYDKDYDKNYDDDKKEDDGLNRKKLATENWDAPVIVTTNVQFFESLFAAKTSRCRKVHNIANSVLIFDEAQMLPEPYLRPCIRSMGELVANYRCTAVLCTATQPSLETYFSRIGEGLKVREICPDTQGLYGFFRRVTYRFMDVDSLESLAAQLKEHEQVLCVTNSKKDARDLYQLMTGDGCYHLSTFMYPAHRRRVLAIIRQRLKDGLPCRVISTSLIQAGVDVDFPVVYREIAGLDSIIQTGGRCNREGKQRTEDSTVYIYDLPKPMNRIPAFVRRPIEITQMVAKDHADIASAESIKAYFDQLHYTLGEDQLDSKDVLKRLEVNKPAFTEIAKDFKLIEEDSRTVFIPIDDDLDNQKILAQLRSGVCSRSILRKANQYMVGVYENQFRKLEEMNKLDALEFGLYVLTDPAAYDPDTGLVVNMEDGIGIFL</sequence>
<evidence type="ECO:0000256" key="7">
    <source>
        <dbReference type="ARBA" id="ARBA00022806"/>
    </source>
</evidence>
<dbReference type="GO" id="GO:0051607">
    <property type="term" value="P:defense response to virus"/>
    <property type="evidence" value="ECO:0007669"/>
    <property type="project" value="UniProtKB-KW"/>
</dbReference>
<evidence type="ECO:0000256" key="3">
    <source>
        <dbReference type="ARBA" id="ARBA00022722"/>
    </source>
</evidence>
<keyword evidence="12" id="KW-0255">Endonuclease</keyword>
<dbReference type="SUPFAM" id="SSF52540">
    <property type="entry name" value="P-loop containing nucleoside triphosphate hydrolases"/>
    <property type="match status" value="1"/>
</dbReference>
<keyword evidence="3" id="KW-0540">Nuclease</keyword>
<dbReference type="GO" id="GO:0003676">
    <property type="term" value="F:nucleic acid binding"/>
    <property type="evidence" value="ECO:0007669"/>
    <property type="project" value="InterPro"/>
</dbReference>
<evidence type="ECO:0000313" key="12">
    <source>
        <dbReference type="EMBL" id="AVO27839.1"/>
    </source>
</evidence>
<protein>
    <submittedName>
        <fullName evidence="12">CRISPR-associated helicase/endonuclease Cas3</fullName>
    </submittedName>
</protein>
<evidence type="ECO:0000256" key="6">
    <source>
        <dbReference type="ARBA" id="ARBA00022801"/>
    </source>
</evidence>
<evidence type="ECO:0000313" key="13">
    <source>
        <dbReference type="Proteomes" id="UP000238358"/>
    </source>
</evidence>
<dbReference type="InterPro" id="IPR054712">
    <property type="entry name" value="Cas3-like_dom"/>
</dbReference>
<dbReference type="Pfam" id="PF00270">
    <property type="entry name" value="DEAD"/>
    <property type="match status" value="1"/>
</dbReference>
<comment type="similarity">
    <text evidence="2">In the central section; belongs to the CRISPR-associated helicase Cas3 family.</text>
</comment>
<keyword evidence="6" id="KW-0378">Hydrolase</keyword>
<organism evidence="12 13">
    <name type="scientific">Megasphaera elsdenii</name>
    <dbReference type="NCBI Taxonomy" id="907"/>
    <lineage>
        <taxon>Bacteria</taxon>
        <taxon>Bacillati</taxon>
        <taxon>Bacillota</taxon>
        <taxon>Negativicutes</taxon>
        <taxon>Veillonellales</taxon>
        <taxon>Veillonellaceae</taxon>
        <taxon>Megasphaera</taxon>
    </lineage>
</organism>
<dbReference type="GO" id="GO:0016787">
    <property type="term" value="F:hydrolase activity"/>
    <property type="evidence" value="ECO:0007669"/>
    <property type="project" value="UniProtKB-KW"/>
</dbReference>
<dbReference type="InterPro" id="IPR006483">
    <property type="entry name" value="CRISPR-assoc_Cas3_HD"/>
</dbReference>
<dbReference type="InterPro" id="IPR011545">
    <property type="entry name" value="DEAD/DEAH_box_helicase_dom"/>
</dbReference>
<evidence type="ECO:0000259" key="10">
    <source>
        <dbReference type="PROSITE" id="PS51192"/>
    </source>
</evidence>
<dbReference type="PROSITE" id="PS51192">
    <property type="entry name" value="HELICASE_ATP_BIND_1"/>
    <property type="match status" value="1"/>
</dbReference>
<dbReference type="GO" id="GO:0046872">
    <property type="term" value="F:metal ion binding"/>
    <property type="evidence" value="ECO:0007669"/>
    <property type="project" value="UniProtKB-KW"/>
</dbReference>
<feature type="domain" description="HD Cas3-type" evidence="11">
    <location>
        <begin position="12"/>
        <end position="173"/>
    </location>
</feature>
<dbReference type="Pfam" id="PF01966">
    <property type="entry name" value="HD"/>
    <property type="match status" value="1"/>
</dbReference>
<dbReference type="InterPro" id="IPR038257">
    <property type="entry name" value="CRISPR-assoc_Cas3_HD_sf"/>
</dbReference>
<dbReference type="SMART" id="SM00487">
    <property type="entry name" value="DEXDc"/>
    <property type="match status" value="1"/>
</dbReference>
<dbReference type="InterPro" id="IPR014001">
    <property type="entry name" value="Helicase_ATP-bd"/>
</dbReference>
<dbReference type="CDD" id="cd09641">
    <property type="entry name" value="Cas3''_I"/>
    <property type="match status" value="1"/>
</dbReference>
<dbReference type="NCBIfam" id="TIGR01596">
    <property type="entry name" value="cas3_HD"/>
    <property type="match status" value="1"/>
</dbReference>
<gene>
    <name evidence="12" type="ORF">C6Y28_09545</name>
</gene>
<dbReference type="Gene3D" id="3.40.50.300">
    <property type="entry name" value="P-loop containing nucleotide triphosphate hydrolases"/>
    <property type="match status" value="2"/>
</dbReference>
<dbReference type="NCBIfam" id="TIGR01587">
    <property type="entry name" value="cas3_core"/>
    <property type="match status" value="1"/>
</dbReference>
<dbReference type="SUPFAM" id="SSF109604">
    <property type="entry name" value="HD-domain/PDEase-like"/>
    <property type="match status" value="1"/>
</dbReference>
<name>A0A2S0M8W9_MEGEL</name>
<keyword evidence="7" id="KW-0347">Helicase</keyword>
<dbReference type="EMBL" id="CP027569">
    <property type="protein sequence ID" value="AVO27839.1"/>
    <property type="molecule type" value="Genomic_DNA"/>
</dbReference>
<dbReference type="AlphaFoldDB" id="A0A2S0M8W9"/>
<keyword evidence="5" id="KW-0547">Nucleotide-binding</keyword>